<keyword evidence="6 11" id="KW-1133">Transmembrane helix</keyword>
<comment type="subcellular location">
    <subcellularLocation>
        <location evidence="1">Membrane</location>
        <topology evidence="1">Multi-pass membrane protein</topology>
    </subcellularLocation>
</comment>
<dbReference type="AlphaFoldDB" id="A0A9D4IED4"/>
<dbReference type="FunFam" id="3.10.120.10:FF:000007">
    <property type="entry name" value="Sulfite oxidase, mitochondrial"/>
    <property type="match status" value="1"/>
</dbReference>
<accession>A0A9D4IED4</accession>
<evidence type="ECO:0000256" key="10">
    <source>
        <dbReference type="ARBA" id="ARBA00023136"/>
    </source>
</evidence>
<dbReference type="PROSITE" id="PS00191">
    <property type="entry name" value="CYTOCHROME_B5_1"/>
    <property type="match status" value="1"/>
</dbReference>
<comment type="caution">
    <text evidence="13">The sequence shown here is derived from an EMBL/GenBank/DDBJ whole genome shotgun (WGS) entry which is preliminary data.</text>
</comment>
<dbReference type="PANTHER" id="PTHR19353:SF88">
    <property type="entry name" value="DELTA(5) FATTY ACID DESATURASE FAT-4"/>
    <property type="match status" value="1"/>
</dbReference>
<protein>
    <recommendedName>
        <fullName evidence="12">Cytochrome b5 heme-binding domain-containing protein</fullName>
    </recommendedName>
</protein>
<feature type="domain" description="Cytochrome b5 heme-binding" evidence="12">
    <location>
        <begin position="13"/>
        <end position="90"/>
    </location>
</feature>
<dbReference type="Proteomes" id="UP000828390">
    <property type="component" value="Unassembled WGS sequence"/>
</dbReference>
<dbReference type="SMART" id="SM01117">
    <property type="entry name" value="Cyt-b5"/>
    <property type="match status" value="1"/>
</dbReference>
<dbReference type="GO" id="GO:0046872">
    <property type="term" value="F:metal ion binding"/>
    <property type="evidence" value="ECO:0007669"/>
    <property type="project" value="UniProtKB-KW"/>
</dbReference>
<dbReference type="GO" id="GO:0016717">
    <property type="term" value="F:oxidoreductase activity, acting on paired donors, with oxidation of a pair of donors resulting in the reduction of molecular oxygen to two molecules of water"/>
    <property type="evidence" value="ECO:0007669"/>
    <property type="project" value="TreeGrafter"/>
</dbReference>
<dbReference type="Pfam" id="PF00487">
    <property type="entry name" value="FA_desaturase"/>
    <property type="match status" value="1"/>
</dbReference>
<dbReference type="InterPro" id="IPR005804">
    <property type="entry name" value="FA_desaturase_dom"/>
</dbReference>
<keyword evidence="5" id="KW-0479">Metal-binding</keyword>
<evidence type="ECO:0000313" key="13">
    <source>
        <dbReference type="EMBL" id="KAH3770840.1"/>
    </source>
</evidence>
<keyword evidence="3" id="KW-0349">Heme</keyword>
<feature type="transmembrane region" description="Helical" evidence="11">
    <location>
        <begin position="120"/>
        <end position="139"/>
    </location>
</feature>
<dbReference type="Gene3D" id="3.10.120.10">
    <property type="entry name" value="Cytochrome b5-like heme/steroid binding domain"/>
    <property type="match status" value="1"/>
</dbReference>
<reference evidence="13" key="1">
    <citation type="journal article" date="2019" name="bioRxiv">
        <title>The Genome of the Zebra Mussel, Dreissena polymorpha: A Resource for Invasive Species Research.</title>
        <authorList>
            <person name="McCartney M.A."/>
            <person name="Auch B."/>
            <person name="Kono T."/>
            <person name="Mallez S."/>
            <person name="Zhang Y."/>
            <person name="Obille A."/>
            <person name="Becker A."/>
            <person name="Abrahante J.E."/>
            <person name="Garbe J."/>
            <person name="Badalamenti J.P."/>
            <person name="Herman A."/>
            <person name="Mangelson H."/>
            <person name="Liachko I."/>
            <person name="Sullivan S."/>
            <person name="Sone E.D."/>
            <person name="Koren S."/>
            <person name="Silverstein K.A.T."/>
            <person name="Beckman K.B."/>
            <person name="Gohl D.M."/>
        </authorList>
    </citation>
    <scope>NUCLEOTIDE SEQUENCE</scope>
    <source>
        <strain evidence="13">Duluth1</strain>
        <tissue evidence="13">Whole animal</tissue>
    </source>
</reference>
<dbReference type="PANTHER" id="PTHR19353">
    <property type="entry name" value="FATTY ACID DESATURASE 2"/>
    <property type="match status" value="1"/>
</dbReference>
<evidence type="ECO:0000313" key="14">
    <source>
        <dbReference type="Proteomes" id="UP000828390"/>
    </source>
</evidence>
<evidence type="ECO:0000256" key="5">
    <source>
        <dbReference type="ARBA" id="ARBA00022723"/>
    </source>
</evidence>
<keyword evidence="9" id="KW-0443">Lipid metabolism</keyword>
<keyword evidence="7" id="KW-0560">Oxidoreductase</keyword>
<evidence type="ECO:0000256" key="8">
    <source>
        <dbReference type="ARBA" id="ARBA00023004"/>
    </source>
</evidence>
<feature type="transmembrane region" description="Helical" evidence="11">
    <location>
        <begin position="251"/>
        <end position="268"/>
    </location>
</feature>
<dbReference type="EMBL" id="JAIWYP010000009">
    <property type="protein sequence ID" value="KAH3770840.1"/>
    <property type="molecule type" value="Genomic_DNA"/>
</dbReference>
<evidence type="ECO:0000259" key="12">
    <source>
        <dbReference type="PROSITE" id="PS50255"/>
    </source>
</evidence>
<sequence length="434" mass="51034">MGKGGKRPENGTSKVYQWNEIEKHSKRDDTWIVIKGKVYDVTNFMTRHPGGARILGSYGGQDATDVWTSMHNDKEFVGKYMKPLCIGEAETVKETELEQDFRQLRQYVEENGLLRVNPMFYVWNLISILALEVIGYHILSRFGTSWVPYIAAAACFLISQAQAGWLQHDFGHLSVFRSRKLNHIAHHLIIGHLKGASSHWWNFRHFLHHAKPNIIKVDPDIKTANLFLMGDVLPKLWGEKKRGFMPYHFQHIYFLLLSPLLLPTYFVYENLLFVIKRRDYWDLFFTVTFFWKMFGVLSPVLGVAGTFWFFMFVRFFESLWFVWCTQMSHIPNEVDFDHSKNWFQLQLDSTCNVTPSFFNDWFSGHLNYQIEHHLFPMMPRHNFAMIAPLVKSLAKKHGVNYRCKDLLTAFGDIFRSLEHSGELWYNAYYEGITQ</sequence>
<proteinExistence type="inferred from homology"/>
<dbReference type="CDD" id="cd03506">
    <property type="entry name" value="Delta6-FADS-like"/>
    <property type="match status" value="1"/>
</dbReference>
<evidence type="ECO:0000256" key="2">
    <source>
        <dbReference type="ARBA" id="ARBA00009295"/>
    </source>
</evidence>
<dbReference type="InterPro" id="IPR018506">
    <property type="entry name" value="Cyt_B5_heme-BS"/>
</dbReference>
<dbReference type="InterPro" id="IPR036400">
    <property type="entry name" value="Cyt_B5-like_heme/steroid_sf"/>
</dbReference>
<evidence type="ECO:0000256" key="3">
    <source>
        <dbReference type="ARBA" id="ARBA00022617"/>
    </source>
</evidence>
<dbReference type="GO" id="GO:0006629">
    <property type="term" value="P:lipid metabolic process"/>
    <property type="evidence" value="ECO:0007669"/>
    <property type="project" value="UniProtKB-KW"/>
</dbReference>
<evidence type="ECO:0000256" key="6">
    <source>
        <dbReference type="ARBA" id="ARBA00022989"/>
    </source>
</evidence>
<dbReference type="GO" id="GO:0020037">
    <property type="term" value="F:heme binding"/>
    <property type="evidence" value="ECO:0007669"/>
    <property type="project" value="InterPro"/>
</dbReference>
<dbReference type="SUPFAM" id="SSF55856">
    <property type="entry name" value="Cytochrome b5-like heme/steroid binding domain"/>
    <property type="match status" value="1"/>
</dbReference>
<dbReference type="InterPro" id="IPR001199">
    <property type="entry name" value="Cyt_B5-like_heme/steroid-bd"/>
</dbReference>
<organism evidence="13 14">
    <name type="scientific">Dreissena polymorpha</name>
    <name type="common">Zebra mussel</name>
    <name type="synonym">Mytilus polymorpha</name>
    <dbReference type="NCBI Taxonomy" id="45954"/>
    <lineage>
        <taxon>Eukaryota</taxon>
        <taxon>Metazoa</taxon>
        <taxon>Spiralia</taxon>
        <taxon>Lophotrochozoa</taxon>
        <taxon>Mollusca</taxon>
        <taxon>Bivalvia</taxon>
        <taxon>Autobranchia</taxon>
        <taxon>Heteroconchia</taxon>
        <taxon>Euheterodonta</taxon>
        <taxon>Imparidentia</taxon>
        <taxon>Neoheterodontei</taxon>
        <taxon>Myida</taxon>
        <taxon>Dreissenoidea</taxon>
        <taxon>Dreissenidae</taxon>
        <taxon>Dreissena</taxon>
    </lineage>
</organism>
<dbReference type="OrthoDB" id="260091at2759"/>
<reference evidence="13" key="2">
    <citation type="submission" date="2020-11" db="EMBL/GenBank/DDBJ databases">
        <authorList>
            <person name="McCartney M.A."/>
            <person name="Auch B."/>
            <person name="Kono T."/>
            <person name="Mallez S."/>
            <person name="Becker A."/>
            <person name="Gohl D.M."/>
            <person name="Silverstein K.A.T."/>
            <person name="Koren S."/>
            <person name="Bechman K.B."/>
            <person name="Herman A."/>
            <person name="Abrahante J.E."/>
            <person name="Garbe J."/>
        </authorList>
    </citation>
    <scope>NUCLEOTIDE SEQUENCE</scope>
    <source>
        <strain evidence="13">Duluth1</strain>
        <tissue evidence="13">Whole animal</tissue>
    </source>
</reference>
<evidence type="ECO:0000256" key="4">
    <source>
        <dbReference type="ARBA" id="ARBA00022692"/>
    </source>
</evidence>
<evidence type="ECO:0000256" key="9">
    <source>
        <dbReference type="ARBA" id="ARBA00023098"/>
    </source>
</evidence>
<dbReference type="InterPro" id="IPR012171">
    <property type="entry name" value="Fatty_acid_desaturase"/>
</dbReference>
<evidence type="ECO:0000256" key="7">
    <source>
        <dbReference type="ARBA" id="ARBA00023002"/>
    </source>
</evidence>
<keyword evidence="4 11" id="KW-0812">Transmembrane</keyword>
<dbReference type="PROSITE" id="PS50255">
    <property type="entry name" value="CYTOCHROME_B5_2"/>
    <property type="match status" value="1"/>
</dbReference>
<dbReference type="Pfam" id="PF00173">
    <property type="entry name" value="Cyt-b5"/>
    <property type="match status" value="1"/>
</dbReference>
<evidence type="ECO:0000256" key="1">
    <source>
        <dbReference type="ARBA" id="ARBA00004141"/>
    </source>
</evidence>
<dbReference type="PIRSF" id="PIRSF015921">
    <property type="entry name" value="FA_sphinglp_des"/>
    <property type="match status" value="1"/>
</dbReference>
<evidence type="ECO:0000256" key="11">
    <source>
        <dbReference type="SAM" id="Phobius"/>
    </source>
</evidence>
<keyword evidence="14" id="KW-1185">Reference proteome</keyword>
<keyword evidence="8" id="KW-0408">Iron</keyword>
<name>A0A9D4IED4_DREPO</name>
<feature type="transmembrane region" description="Helical" evidence="11">
    <location>
        <begin position="280"/>
        <end position="301"/>
    </location>
</feature>
<dbReference type="GO" id="GO:0016020">
    <property type="term" value="C:membrane"/>
    <property type="evidence" value="ECO:0007669"/>
    <property type="project" value="UniProtKB-SubCell"/>
</dbReference>
<keyword evidence="10 11" id="KW-0472">Membrane</keyword>
<comment type="similarity">
    <text evidence="2">Belongs to the fatty acid desaturase type 1 family.</text>
</comment>
<gene>
    <name evidence="13" type="ORF">DPMN_172137</name>
</gene>